<feature type="transmembrane region" description="Helical" evidence="7">
    <location>
        <begin position="54"/>
        <end position="78"/>
    </location>
</feature>
<accession>A0ABQ0Q4W2</accession>
<dbReference type="Gene3D" id="3.40.50.2300">
    <property type="match status" value="1"/>
</dbReference>
<dbReference type="CDD" id="cd17546">
    <property type="entry name" value="REC_hyHK_CKI1_RcsC-like"/>
    <property type="match status" value="1"/>
</dbReference>
<evidence type="ECO:0000256" key="4">
    <source>
        <dbReference type="ARBA" id="ARBA00022679"/>
    </source>
</evidence>
<evidence type="ECO:0000313" key="10">
    <source>
        <dbReference type="EMBL" id="GBQ91519.1"/>
    </source>
</evidence>
<dbReference type="InterPro" id="IPR003594">
    <property type="entry name" value="HATPase_dom"/>
</dbReference>
<dbReference type="PANTHER" id="PTHR43047">
    <property type="entry name" value="TWO-COMPONENT HISTIDINE PROTEIN KINASE"/>
    <property type="match status" value="1"/>
</dbReference>
<evidence type="ECO:0000256" key="5">
    <source>
        <dbReference type="ARBA" id="ARBA00022777"/>
    </source>
</evidence>
<organism evidence="10 11">
    <name type="scientific">Asaia krungthepensis NRIC 0535</name>
    <dbReference type="NCBI Taxonomy" id="1307925"/>
    <lineage>
        <taxon>Bacteria</taxon>
        <taxon>Pseudomonadati</taxon>
        <taxon>Pseudomonadota</taxon>
        <taxon>Alphaproteobacteria</taxon>
        <taxon>Acetobacterales</taxon>
        <taxon>Acetobacteraceae</taxon>
        <taxon>Asaia</taxon>
    </lineage>
</organism>
<dbReference type="InterPro" id="IPR005467">
    <property type="entry name" value="His_kinase_dom"/>
</dbReference>
<dbReference type="Proteomes" id="UP001062776">
    <property type="component" value="Unassembled WGS sequence"/>
</dbReference>
<dbReference type="InterPro" id="IPR003661">
    <property type="entry name" value="HisK_dim/P_dom"/>
</dbReference>
<dbReference type="Pfam" id="PF02518">
    <property type="entry name" value="HATPase_c"/>
    <property type="match status" value="1"/>
</dbReference>
<comment type="caution">
    <text evidence="10">The sequence shown here is derived from an EMBL/GenBank/DDBJ whole genome shotgun (WGS) entry which is preliminary data.</text>
</comment>
<feature type="transmembrane region" description="Helical" evidence="7">
    <location>
        <begin position="465"/>
        <end position="484"/>
    </location>
</feature>
<evidence type="ECO:0000259" key="8">
    <source>
        <dbReference type="PROSITE" id="PS50109"/>
    </source>
</evidence>
<keyword evidence="7" id="KW-1133">Transmembrane helix</keyword>
<feature type="transmembrane region" description="Helical" evidence="7">
    <location>
        <begin position="187"/>
        <end position="207"/>
    </location>
</feature>
<dbReference type="PROSITE" id="PS50109">
    <property type="entry name" value="HIS_KIN"/>
    <property type="match status" value="1"/>
</dbReference>
<dbReference type="SUPFAM" id="SSF47384">
    <property type="entry name" value="Homodimeric domain of signal transducing histidine kinase"/>
    <property type="match status" value="1"/>
</dbReference>
<dbReference type="EMBL" id="BAPV01000043">
    <property type="protein sequence ID" value="GBQ91519.1"/>
    <property type="molecule type" value="Genomic_DNA"/>
</dbReference>
<dbReference type="CDD" id="cd00082">
    <property type="entry name" value="HisKA"/>
    <property type="match status" value="1"/>
</dbReference>
<protein>
    <recommendedName>
        <fullName evidence="2">histidine kinase</fullName>
        <ecNumber evidence="2">2.7.13.3</ecNumber>
    </recommendedName>
</protein>
<dbReference type="Gene3D" id="1.10.287.130">
    <property type="match status" value="1"/>
</dbReference>
<sequence length="1133" mass="123595">MKMPQHTSLRGHASRLRIVRTRRDYNVWVADQSTEDFALRFTATTARAATPWRAALAALGSISFMALEAIGATLTLAFGFGNVALAVCLVCAVIFLVSLPITVAASRSGLDIDLLTRGTGFGYIGSTLTSLIYASFTFIFFGIETAILAAMLSRIDSLPPWLTNIIAALIVIPLATGGFKVIARFQVLTAPLWLALNTIPLIAVLAVHPDWAGEWTGFTGLGDRTGLNLLSVGSAASVMMVLICQSAEQVDFLRFLPERNEANRLAWWLSALIGGPGWVILDAVKIMAGSFLVWVALHLGLSPQEAAQPQAMYRLAWETLLSPPLAIMATLLLIVIAQTRINLTNAYAGSLAWSNFFSRLTHSHPGRVFYIFFTIGLALVLLEAGIVSTIETGLVLYAVLATSWMGAIVSDLVLCKPLGFSPKSIEFRRAMLPDLNVVGLGAMVAGALVGLLAQGGVLGDIPQAFAPFLSLLVSIALAPPLAFITGGRTYLARRPPRATTADPHRAIHCVQCERHYEAPDMAFCPAYGGMICSLCCSLDARCHDRCKPPATRLIQQLSRPLRLLPRVISRWVKHPVGQFLAIFLIVLTCAMFISISEFSRLHPYLLLCIVSAIGSLMVVLARQSQQIATTETERQTHLLLNEISAHKRTDAALIRAREKAEAASHAKTRFLSGISHEIRAPLNTIMGYAQILEADERMPLDRLNALRTIRESGDHMTALLTGLLDISRIEAGRIEIYRDRIPFLAFLDSVVQMVRPQAAAKGLDFIYRPGMLPKMVNGDAHRLRQILLNLLSNAIKFTPSGTVQFRVNWRSQIAEFLVEDTGPGIAPRHHERIFEPFERAAGDSIPGTGLGLTITRLLTDVLGGELTFTSSEDAQDHGTRFRVRLFLSDREESAPQRLMQLPIAYHGPARRVLVVDDNPGHRGLLRDMLAPRGFTVETSEDARQCLDMLSSFNPELLLLDLSMPGMNGRELALHIRETGSNAVPIIFITGNMTELAAQRVASLEDCPVLGKPVDFVLLFEAMGRLLGLEWTLRGNSALAAEIDTSSPALAENTAFEGSKAPVSEHLPDTTLSAEDRQRLSGFVQRGDLRGFRAALEDIATAHPALENTLSPMRQAAASYRLQDLAALVKGDQP</sequence>
<feature type="transmembrane region" description="Helical" evidence="7">
    <location>
        <begin position="227"/>
        <end position="244"/>
    </location>
</feature>
<gene>
    <name evidence="10" type="ORF">AA0535_2321</name>
</gene>
<feature type="transmembrane region" description="Helical" evidence="7">
    <location>
        <begin position="84"/>
        <end position="110"/>
    </location>
</feature>
<keyword evidence="7" id="KW-0812">Transmembrane</keyword>
<dbReference type="SMART" id="SM00388">
    <property type="entry name" value="HisKA"/>
    <property type="match status" value="1"/>
</dbReference>
<feature type="transmembrane region" description="Helical" evidence="7">
    <location>
        <begin position="265"/>
        <end position="295"/>
    </location>
</feature>
<dbReference type="InterPro" id="IPR036097">
    <property type="entry name" value="HisK_dim/P_sf"/>
</dbReference>
<evidence type="ECO:0000256" key="6">
    <source>
        <dbReference type="PROSITE-ProRule" id="PRU00169"/>
    </source>
</evidence>
<feature type="domain" description="Histidine kinase" evidence="8">
    <location>
        <begin position="673"/>
        <end position="889"/>
    </location>
</feature>
<dbReference type="Gene3D" id="1.10.4160.10">
    <property type="entry name" value="Hydantoin permease"/>
    <property type="match status" value="1"/>
</dbReference>
<feature type="transmembrane region" description="Helical" evidence="7">
    <location>
        <begin position="158"/>
        <end position="175"/>
    </location>
</feature>
<dbReference type="Gene3D" id="3.30.565.10">
    <property type="entry name" value="Histidine kinase-like ATPase, C-terminal domain"/>
    <property type="match status" value="1"/>
</dbReference>
<feature type="domain" description="Response regulatory" evidence="9">
    <location>
        <begin position="911"/>
        <end position="1026"/>
    </location>
</feature>
<dbReference type="SUPFAM" id="SSF55874">
    <property type="entry name" value="ATPase domain of HSP90 chaperone/DNA topoisomerase II/histidine kinase"/>
    <property type="match status" value="1"/>
</dbReference>
<feature type="transmembrane region" description="Helical" evidence="7">
    <location>
        <begin position="315"/>
        <end position="337"/>
    </location>
</feature>
<feature type="transmembrane region" description="Helical" evidence="7">
    <location>
        <begin position="576"/>
        <end position="595"/>
    </location>
</feature>
<dbReference type="Pfam" id="PF00512">
    <property type="entry name" value="HisKA"/>
    <property type="match status" value="1"/>
</dbReference>
<dbReference type="GO" id="GO:0016301">
    <property type="term" value="F:kinase activity"/>
    <property type="evidence" value="ECO:0007669"/>
    <property type="project" value="UniProtKB-KW"/>
</dbReference>
<evidence type="ECO:0000256" key="2">
    <source>
        <dbReference type="ARBA" id="ARBA00012438"/>
    </source>
</evidence>
<dbReference type="InterPro" id="IPR004358">
    <property type="entry name" value="Sig_transdc_His_kin-like_C"/>
</dbReference>
<dbReference type="PROSITE" id="PS50110">
    <property type="entry name" value="RESPONSE_REGULATORY"/>
    <property type="match status" value="1"/>
</dbReference>
<keyword evidence="4" id="KW-0808">Transferase</keyword>
<dbReference type="Pfam" id="PF00072">
    <property type="entry name" value="Response_reg"/>
    <property type="match status" value="1"/>
</dbReference>
<dbReference type="InterPro" id="IPR036890">
    <property type="entry name" value="HATPase_C_sf"/>
</dbReference>
<dbReference type="SUPFAM" id="SSF52172">
    <property type="entry name" value="CheY-like"/>
    <property type="match status" value="1"/>
</dbReference>
<feature type="modified residue" description="4-aspartylphosphate" evidence="6">
    <location>
        <position position="960"/>
    </location>
</feature>
<evidence type="ECO:0000259" key="9">
    <source>
        <dbReference type="PROSITE" id="PS50110"/>
    </source>
</evidence>
<dbReference type="EC" id="2.7.13.3" evidence="2"/>
<keyword evidence="7" id="KW-0472">Membrane</keyword>
<evidence type="ECO:0000313" key="11">
    <source>
        <dbReference type="Proteomes" id="UP001062776"/>
    </source>
</evidence>
<reference evidence="10" key="1">
    <citation type="submission" date="2013-04" db="EMBL/GenBank/DDBJ databases">
        <title>The genome sequencing project of 58 acetic acid bacteria.</title>
        <authorList>
            <person name="Okamoto-Kainuma A."/>
            <person name="Ishikawa M."/>
            <person name="Umino S."/>
            <person name="Koizumi Y."/>
            <person name="Shiwa Y."/>
            <person name="Yoshikawa H."/>
            <person name="Matsutani M."/>
            <person name="Matsushita K."/>
        </authorList>
    </citation>
    <scope>NUCLEOTIDE SEQUENCE</scope>
    <source>
        <strain evidence="10">NRIC 0535</strain>
    </source>
</reference>
<feature type="transmembrane region" description="Helical" evidence="7">
    <location>
        <begin position="394"/>
        <end position="414"/>
    </location>
</feature>
<dbReference type="PANTHER" id="PTHR43047:SF72">
    <property type="entry name" value="OSMOSENSING HISTIDINE PROTEIN KINASE SLN1"/>
    <property type="match status" value="1"/>
</dbReference>
<dbReference type="PRINTS" id="PR00344">
    <property type="entry name" value="BCTRLSENSOR"/>
</dbReference>
<feature type="transmembrane region" description="Helical" evidence="7">
    <location>
        <begin position="435"/>
        <end position="453"/>
    </location>
</feature>
<keyword evidence="11" id="KW-1185">Reference proteome</keyword>
<keyword evidence="5 10" id="KW-0418">Kinase</keyword>
<dbReference type="SMART" id="SM00448">
    <property type="entry name" value="REC"/>
    <property type="match status" value="1"/>
</dbReference>
<dbReference type="InterPro" id="IPR001789">
    <property type="entry name" value="Sig_transdc_resp-reg_receiver"/>
</dbReference>
<proteinExistence type="predicted"/>
<name>A0ABQ0Q4W2_9PROT</name>
<evidence type="ECO:0000256" key="1">
    <source>
        <dbReference type="ARBA" id="ARBA00000085"/>
    </source>
</evidence>
<dbReference type="SMART" id="SM00387">
    <property type="entry name" value="HATPase_c"/>
    <property type="match status" value="1"/>
</dbReference>
<comment type="catalytic activity">
    <reaction evidence="1">
        <text>ATP + protein L-histidine = ADP + protein N-phospho-L-histidine.</text>
        <dbReference type="EC" id="2.7.13.3"/>
    </reaction>
</comment>
<keyword evidence="3 6" id="KW-0597">Phosphoprotein</keyword>
<feature type="transmembrane region" description="Helical" evidence="7">
    <location>
        <begin position="368"/>
        <end position="388"/>
    </location>
</feature>
<evidence type="ECO:0000256" key="3">
    <source>
        <dbReference type="ARBA" id="ARBA00022553"/>
    </source>
</evidence>
<dbReference type="InterPro" id="IPR011006">
    <property type="entry name" value="CheY-like_superfamily"/>
</dbReference>
<evidence type="ECO:0000256" key="7">
    <source>
        <dbReference type="SAM" id="Phobius"/>
    </source>
</evidence>